<dbReference type="EMBL" id="AP031322">
    <property type="protein sequence ID" value="BFH74188.1"/>
    <property type="molecule type" value="Genomic_DNA"/>
</dbReference>
<gene>
    <name evidence="2" type="ORF">SJAV_21320</name>
</gene>
<reference evidence="2" key="1">
    <citation type="submission" date="2024-03" db="EMBL/GenBank/DDBJ databases">
        <title>Complete genome sequence of Sulfurisphaera javensis strain KD-1.</title>
        <authorList>
            <person name="Sakai H."/>
            <person name="Nur N."/>
            <person name="Suwanto A."/>
            <person name="Kurosawa N."/>
        </authorList>
    </citation>
    <scope>NUCLEOTIDE SEQUENCE</scope>
    <source>
        <strain evidence="2">KD-1</strain>
    </source>
</reference>
<sequence length="529" mass="59943">MKSLILILAILFLLFSAEVVNSMTLSIVSTNEEIIPTSIVWYNNAVYIAYNIYNVTSDTSTFYVVKIEGNEPLILLKQQVPYKYAFFNSYLYVINGKLYIETVTFSRELFVNFKETTTIYIYNGTGITELQPIKGFYYVYPLNYDNHHGIVYANISGPFIGKYIVEINSKNISFSTNILPPLFSKDGIIVIDALSNKHIFQPIGPIQLANYSIVLYGWNGSIVWNRTYTLSLSHIQFVPLIFDNVTWDLALNNTLYIINATRSVFPVEGEILKINLMNGEVEEAYSLQAVNGSIVGLLDFDNEPVLITESHNFIYIYTIINGVKLAFKIPLYIKTVKVTKPQKINGKIENVTTNETVMLDRVFFNNRYILIENLSNHEVTVYTLSQSYHYKTSYNFSYIVPAEIVLGYFANDAYYIPNVLLGSYGNKTFFILLNKLGNVTRTVELNNTKTPLEVLFTKNSNVYYVVYLGKQGLNTTLNFVEISSSTTTTAPPSLTTPTAPSSSFPVLYVGIAIVVVLLIVIMLMLKKRK</sequence>
<protein>
    <submittedName>
        <fullName evidence="2">Uncharacterized protein</fullName>
    </submittedName>
</protein>
<organism evidence="2">
    <name type="scientific">Sulfurisphaera javensis</name>
    <dbReference type="NCBI Taxonomy" id="2049879"/>
    <lineage>
        <taxon>Archaea</taxon>
        <taxon>Thermoproteota</taxon>
        <taxon>Thermoprotei</taxon>
        <taxon>Sulfolobales</taxon>
        <taxon>Sulfolobaceae</taxon>
        <taxon>Sulfurisphaera</taxon>
    </lineage>
</organism>
<dbReference type="AlphaFoldDB" id="A0AAT9GTH9"/>
<name>A0AAT9GTH9_9CREN</name>
<evidence type="ECO:0000313" key="2">
    <source>
        <dbReference type="EMBL" id="BFH74188.1"/>
    </source>
</evidence>
<evidence type="ECO:0000256" key="1">
    <source>
        <dbReference type="SAM" id="Phobius"/>
    </source>
</evidence>
<keyword evidence="1" id="KW-1133">Transmembrane helix</keyword>
<keyword evidence="1" id="KW-0472">Membrane</keyword>
<accession>A0AAT9GTH9</accession>
<dbReference type="KEGG" id="sjv:SJAV_21320"/>
<feature type="transmembrane region" description="Helical" evidence="1">
    <location>
        <begin position="506"/>
        <end position="525"/>
    </location>
</feature>
<dbReference type="RefSeq" id="WP_369609722.1">
    <property type="nucleotide sequence ID" value="NZ_AP031322.1"/>
</dbReference>
<proteinExistence type="predicted"/>
<dbReference type="GeneID" id="92355082"/>
<keyword evidence="1" id="KW-0812">Transmembrane</keyword>